<gene>
    <name evidence="1" type="ORF">CMU51_17360</name>
</gene>
<evidence type="ECO:0000313" key="2">
    <source>
        <dbReference type="Proteomes" id="UP001189000"/>
    </source>
</evidence>
<dbReference type="Proteomes" id="UP001189000">
    <property type="component" value="Unassembled WGS sequence"/>
</dbReference>
<dbReference type="RefSeq" id="WP_058878063.1">
    <property type="nucleotide sequence ID" value="NZ_CP077751.1"/>
</dbReference>
<dbReference type="EMBL" id="NWGY01000018">
    <property type="protein sequence ID" value="MDV3665822.1"/>
    <property type="molecule type" value="Genomic_DNA"/>
</dbReference>
<dbReference type="InterPro" id="IPR045499">
    <property type="entry name" value="DUF6492"/>
</dbReference>
<protein>
    <submittedName>
        <fullName evidence="1">Uncharacterized protein</fullName>
    </submittedName>
</protein>
<dbReference type="Pfam" id="PF20102">
    <property type="entry name" value="DUF6492"/>
    <property type="match status" value="1"/>
</dbReference>
<comment type="caution">
    <text evidence="1">The sequence shown here is derived from an EMBL/GenBank/DDBJ whole genome shotgun (WGS) entry which is preliminary data.</text>
</comment>
<proteinExistence type="predicted"/>
<evidence type="ECO:0000313" key="1">
    <source>
        <dbReference type="EMBL" id="MDV3665822.1"/>
    </source>
</evidence>
<organism evidence="1 2">
    <name type="scientific">Elizabethkingia anophelis</name>
    <dbReference type="NCBI Taxonomy" id="1117645"/>
    <lineage>
        <taxon>Bacteria</taxon>
        <taxon>Pseudomonadati</taxon>
        <taxon>Bacteroidota</taxon>
        <taxon>Flavobacteriia</taxon>
        <taxon>Flavobacteriales</taxon>
        <taxon>Weeksellaceae</taxon>
        <taxon>Elizabethkingia</taxon>
    </lineage>
</organism>
<sequence length="273" mass="33209">MHKLILFIKSFRRDFDPVKKLISSIELYNRDHLPVYLSVNDSDFDYFADNLNNRNINLIKDSDIFEYPDDDGWRYQQIIKSNVYRLGICENYLCIDSDSEFIRDFYYSDFMYNDNTPYTIMHESKGFLETMENIGLDSEKIFFKEALRFTRPLFGNTGKEWDYGPSPYLWNCNIWKHFNEVFLREQNLNFIDFFNKIDENTPPSECVIYGEYLFKTKLIEILPIEGFFKVYHHEEQYLLEKKFHNIEKLKKNYLGVIFQSNWQQKKKKFLFFK</sequence>
<reference evidence="1" key="1">
    <citation type="submission" date="2023-02" db="EMBL/GenBank/DDBJ databases">
        <title>Elizabethkingia anophelis draft genomes.</title>
        <authorList>
            <person name="Nicholson A.C."/>
            <person name="Whitney A.M."/>
            <person name="Humrighouse B.W."/>
            <person name="Villarma A."/>
            <person name="Bell M."/>
            <person name="Mcquiston J."/>
        </authorList>
    </citation>
    <scope>NUCLEOTIDE SEQUENCE</scope>
    <source>
        <strain evidence="1">B4955</strain>
    </source>
</reference>
<name>A0AAE4P4C4_9FLAO</name>
<dbReference type="AlphaFoldDB" id="A0AAE4P4C4"/>
<accession>A0AAE4P4C4</accession>